<evidence type="ECO:0000313" key="2">
    <source>
        <dbReference type="Proteomes" id="UP000318331"/>
    </source>
</evidence>
<evidence type="ECO:0000313" key="1">
    <source>
        <dbReference type="EMBL" id="TQM57652.1"/>
    </source>
</evidence>
<dbReference type="Proteomes" id="UP000318331">
    <property type="component" value="Unassembled WGS sequence"/>
</dbReference>
<gene>
    <name evidence="1" type="ORF">FB466_2647</name>
</gene>
<dbReference type="AlphaFoldDB" id="A0A543HH47"/>
<dbReference type="EMBL" id="VFPN01000004">
    <property type="protein sequence ID" value="TQM57652.1"/>
    <property type="molecule type" value="Genomic_DNA"/>
</dbReference>
<sequence length="162" mass="17680">MVSLGSPCCIFFGLLSIFSVPLAGEIMIDGAQDTVRTYGILLGGLIGLGYSIRCGITPFGIEISPQGVRWQSWGKKTDIPWHDIHKVELGIFKLSRSILLRDRTTGAAHYIDISTMGSDPTIIAETIAYFLAHPKDRDALEDPLTALSLVIETTKTRQVSTT</sequence>
<name>A0A543HH47_9MICO</name>
<accession>A0A543HH47</accession>
<reference evidence="1 2" key="1">
    <citation type="submission" date="2019-06" db="EMBL/GenBank/DDBJ databases">
        <title>Sequencing the genomes of 1000 actinobacteria strains.</title>
        <authorList>
            <person name="Klenk H.-P."/>
        </authorList>
    </citation>
    <scope>NUCLEOTIDE SEQUENCE [LARGE SCALE GENOMIC DNA]</scope>
    <source>
        <strain evidence="1 2">DSM 18031</strain>
    </source>
</reference>
<keyword evidence="2" id="KW-1185">Reference proteome</keyword>
<protein>
    <submittedName>
        <fullName evidence="1">Uncharacterized protein</fullName>
    </submittedName>
</protein>
<proteinExistence type="predicted"/>
<comment type="caution">
    <text evidence="1">The sequence shown here is derived from an EMBL/GenBank/DDBJ whole genome shotgun (WGS) entry which is preliminary data.</text>
</comment>
<organism evidence="1 2">
    <name type="scientific">Klugiella xanthotipulae</name>
    <dbReference type="NCBI Taxonomy" id="244735"/>
    <lineage>
        <taxon>Bacteria</taxon>
        <taxon>Bacillati</taxon>
        <taxon>Actinomycetota</taxon>
        <taxon>Actinomycetes</taxon>
        <taxon>Micrococcales</taxon>
        <taxon>Microbacteriaceae</taxon>
        <taxon>Klugiella</taxon>
    </lineage>
</organism>